<proteinExistence type="predicted"/>
<dbReference type="Pfam" id="PF13671">
    <property type="entry name" value="AAA_33"/>
    <property type="match status" value="1"/>
</dbReference>
<dbReference type="Gene3D" id="3.40.50.300">
    <property type="entry name" value="P-loop containing nucleotide triphosphate hydrolases"/>
    <property type="match status" value="1"/>
</dbReference>
<evidence type="ECO:0000313" key="1">
    <source>
        <dbReference type="EMBL" id="ASE34785.1"/>
    </source>
</evidence>
<protein>
    <recommendedName>
        <fullName evidence="3">Kinase</fullName>
    </recommendedName>
</protein>
<evidence type="ECO:0008006" key="3">
    <source>
        <dbReference type="Google" id="ProtNLM"/>
    </source>
</evidence>
<dbReference type="NCBIfam" id="NF005253">
    <property type="entry name" value="PRK06762.1-4"/>
    <property type="match status" value="1"/>
</dbReference>
<sequence length="162" mass="19207">MTKVIIIRGNSGSGKSSLAKELQNRIGFQTLLISQDTIRREMLYDKPDNKTVELIDYLIRYGLENCDYMIIEGILKEHRYGDMLRKHFAGKKNVFTYYYDISFEETLRRHKNKKNAEFGKEEMSNWFVAHDYLGLENEKIIKEHISLNDMVEKVLEDINFKE</sequence>
<accession>A0AAI8DJC6</accession>
<dbReference type="Proteomes" id="UP000197058">
    <property type="component" value="Chromosome"/>
</dbReference>
<gene>
    <name evidence="1" type="ORF">CEP64_09335</name>
</gene>
<organism evidence="1 2">
    <name type="scientific">Mammaliicoccus sciuri</name>
    <name type="common">Staphylococcus sciuri</name>
    <dbReference type="NCBI Taxonomy" id="1296"/>
    <lineage>
        <taxon>Bacteria</taxon>
        <taxon>Bacillati</taxon>
        <taxon>Bacillota</taxon>
        <taxon>Bacilli</taxon>
        <taxon>Bacillales</taxon>
        <taxon>Staphylococcaceae</taxon>
        <taxon>Mammaliicoccus</taxon>
    </lineage>
</organism>
<dbReference type="EMBL" id="CP022046">
    <property type="protein sequence ID" value="ASE34785.1"/>
    <property type="molecule type" value="Genomic_DNA"/>
</dbReference>
<dbReference type="KEGG" id="sscu:CEP64_09335"/>
<dbReference type="InterPro" id="IPR027417">
    <property type="entry name" value="P-loop_NTPase"/>
</dbReference>
<dbReference type="AlphaFoldDB" id="A0AAI8DJC6"/>
<reference evidence="2" key="1">
    <citation type="submission" date="2017-06" db="EMBL/GenBank/DDBJ databases">
        <title>FDA dAtabase for Regulatory Grade micrObial Sequences (FDA-ARGOS): Supporting development and validation of Infectious Disease Dx tests.</title>
        <authorList>
            <person name="Goldberg B."/>
            <person name="Campos J."/>
            <person name="Tallon L."/>
            <person name="Sadzewicz L."/>
            <person name="Sengamalay N."/>
            <person name="Ott S."/>
            <person name="Godinez A."/>
            <person name="Nagaraj S."/>
            <person name="Vavikolanu K."/>
            <person name="Nadendla S."/>
            <person name="George J."/>
            <person name="Geyer C."/>
            <person name="Sichtig H."/>
        </authorList>
    </citation>
    <scope>NUCLEOTIDE SEQUENCE [LARGE SCALE GENOMIC DNA]</scope>
    <source>
        <strain evidence="2">FDAARGOS_285</strain>
    </source>
</reference>
<dbReference type="RefSeq" id="WP_070373002.1">
    <property type="nucleotide sequence ID" value="NZ_CP022046.2"/>
</dbReference>
<dbReference type="NCBIfam" id="NF005255">
    <property type="entry name" value="PRK06762.2-2"/>
    <property type="match status" value="1"/>
</dbReference>
<dbReference type="SUPFAM" id="SSF52540">
    <property type="entry name" value="P-loop containing nucleoside triphosphate hydrolases"/>
    <property type="match status" value="1"/>
</dbReference>
<evidence type="ECO:0000313" key="2">
    <source>
        <dbReference type="Proteomes" id="UP000197058"/>
    </source>
</evidence>
<name>A0AAI8DJC6_MAMSC</name>